<organism evidence="2 3">
    <name type="scientific">Parastrongyloides trichosuri</name>
    <name type="common">Possum-specific nematode worm</name>
    <dbReference type="NCBI Taxonomy" id="131310"/>
    <lineage>
        <taxon>Eukaryota</taxon>
        <taxon>Metazoa</taxon>
        <taxon>Ecdysozoa</taxon>
        <taxon>Nematoda</taxon>
        <taxon>Chromadorea</taxon>
        <taxon>Rhabditida</taxon>
        <taxon>Tylenchina</taxon>
        <taxon>Panagrolaimomorpha</taxon>
        <taxon>Strongyloidoidea</taxon>
        <taxon>Strongyloididae</taxon>
        <taxon>Parastrongyloides</taxon>
    </lineage>
</organism>
<protein>
    <submittedName>
        <fullName evidence="3">Beta-1,4-glucuronyltransferase 1</fullName>
    </submittedName>
</protein>
<keyword evidence="1" id="KW-0732">Signal</keyword>
<name>A0A0N4Z763_PARTI</name>
<dbReference type="AlphaFoldDB" id="A0A0N4Z763"/>
<dbReference type="Pfam" id="PF13896">
    <property type="entry name" value="Glyco_transf_49"/>
    <property type="match status" value="1"/>
</dbReference>
<feature type="chain" id="PRO_5005891212" evidence="1">
    <location>
        <begin position="19"/>
        <end position="398"/>
    </location>
</feature>
<keyword evidence="2" id="KW-1185">Reference proteome</keyword>
<evidence type="ECO:0000313" key="2">
    <source>
        <dbReference type="Proteomes" id="UP000038045"/>
    </source>
</evidence>
<dbReference type="STRING" id="131310.A0A0N4Z763"/>
<accession>A0A0N4Z763</accession>
<proteinExistence type="predicted"/>
<dbReference type="Proteomes" id="UP000038045">
    <property type="component" value="Unplaced"/>
</dbReference>
<reference evidence="3" key="1">
    <citation type="submission" date="2017-02" db="UniProtKB">
        <authorList>
            <consortium name="WormBaseParasite"/>
        </authorList>
    </citation>
    <scope>IDENTIFICATION</scope>
</reference>
<dbReference type="PANTHER" id="PTHR47411:SF3">
    <property type="entry name" value="I-BETA-1,3-N-ACETYLGLUCOSAMINYLTRANSFERASE"/>
    <property type="match status" value="1"/>
</dbReference>
<feature type="signal peptide" evidence="1">
    <location>
        <begin position="1"/>
        <end position="18"/>
    </location>
</feature>
<dbReference type="WBParaSite" id="PTRK_0000301500.1">
    <property type="protein sequence ID" value="PTRK_0000301500.1"/>
    <property type="gene ID" value="PTRK_0000301500"/>
</dbReference>
<sequence length="398" mass="47361">MNTKVLFIFLYLIKFLYCYKKIKFDNYKNKACVSYHYWRCRMNLGENSTRITLVLHSTMDYITYLEKQVDVWEGPISVALVIPKPNRTKCIHNKKNKCSSYDKKNMEIFSVLNYFKKLFNTVKISLHLIYDIDKYKDCPPMVIIEEKISINGDSLMNLYRKRLESIKKLSIGFDIYPINIARNIGRLGKLTRLFLSGDIENYSSNNYETKVSKLATKYLLEQKRKVVLVHRRFEYEYGYDRPTTKEELKKLYNMKKAGVFHAKFYLNAHFIIGIKDWLKTPENVDKVSIFRTLNYTSSYWEPQFVGDDRVPFHDERFPYRFKSNIHLGSLLCNLEFRFSILNDVFTVHEGRKKNLSDSDLLTINKGKKRYGKIISQFNAELSTKYPHMKDKCPHLYKF</sequence>
<evidence type="ECO:0000256" key="1">
    <source>
        <dbReference type="SAM" id="SignalP"/>
    </source>
</evidence>
<evidence type="ECO:0000313" key="3">
    <source>
        <dbReference type="WBParaSite" id="PTRK_0000301500.1"/>
    </source>
</evidence>
<dbReference type="PANTHER" id="PTHR47411">
    <property type="entry name" value="B3GNT1, BETA-1,3-N-ACETYLGUCOSAMINYLTRANSFERASE 1, HOMOLOG"/>
    <property type="match status" value="1"/>
</dbReference>